<dbReference type="Pfam" id="PF09995">
    <property type="entry name" value="MPAB_Lcp_cat"/>
    <property type="match status" value="1"/>
</dbReference>
<dbReference type="InterPro" id="IPR018713">
    <property type="entry name" value="MPAB/Lcp_cat_dom"/>
</dbReference>
<proteinExistence type="predicted"/>
<dbReference type="RefSeq" id="WP_379071310.1">
    <property type="nucleotide sequence ID" value="NZ_JBHTIT010000001.1"/>
</dbReference>
<sequence>MSIPSAPNTVPSRVRPFAKTQRPTPLFLRMMLGRQLAPTRPEFDAAVADLQAGDPAMDALLDWMLSYGMGPARKLFAQAIAKGVDSIADCPEPLRVFFAVLEAEPEWLDWDLLNEGMGFIHGAGLTALQVMRDLALMGGYLLSGFNQALVMTGALTRGTAQRVGETGKWWMDCTEPDGLRRFGPGFATTLQVRMVHAVVRRQLDKRADWEHSVWGLPLNQIDMAATYLGFSVVMLGGLRKLGVQATPRESRGVMMLWSYACWLMGVDARWLRFNERDGAVLLHAALMTQSPPDWTSRELGLALSKEPLERHFLTQENLRRKVAYQIHLSISRYFLTAEQMQQLGLPSNIKPWFPLLTLLPRTVLYTGQRLRPRWHAAQQARGRKLQKIAMKQSLGQRPAGVVDAELAHQRSAAKQADMSAAK</sequence>
<dbReference type="Proteomes" id="UP001597044">
    <property type="component" value="Unassembled WGS sequence"/>
</dbReference>
<accession>A0ABW3HH05</accession>
<protein>
    <submittedName>
        <fullName evidence="2">Oxygenase MpaB family protein</fullName>
        <ecNumber evidence="2">1.-.-.-</ecNumber>
    </submittedName>
</protein>
<dbReference type="GO" id="GO:0016491">
    <property type="term" value="F:oxidoreductase activity"/>
    <property type="evidence" value="ECO:0007669"/>
    <property type="project" value="UniProtKB-KW"/>
</dbReference>
<comment type="caution">
    <text evidence="2">The sequence shown here is derived from an EMBL/GenBank/DDBJ whole genome shotgun (WGS) entry which is preliminary data.</text>
</comment>
<evidence type="ECO:0000313" key="2">
    <source>
        <dbReference type="EMBL" id="MFD0950525.1"/>
    </source>
</evidence>
<dbReference type="PANTHER" id="PTHR37539">
    <property type="entry name" value="SECRETED PROTEIN-RELATED"/>
    <property type="match status" value="1"/>
</dbReference>
<gene>
    <name evidence="2" type="ORF">ACFQ0F_09020</name>
</gene>
<dbReference type="PANTHER" id="PTHR37539:SF1">
    <property type="entry name" value="ER-BOUND OXYGENASE MPAB_MPAB'_RUBBER OXYGENASE CATALYTIC DOMAIN-CONTAINING PROTEIN"/>
    <property type="match status" value="1"/>
</dbReference>
<evidence type="ECO:0000259" key="1">
    <source>
        <dbReference type="Pfam" id="PF09995"/>
    </source>
</evidence>
<reference evidence="3" key="1">
    <citation type="journal article" date="2019" name="Int. J. Syst. Evol. Microbiol.">
        <title>The Global Catalogue of Microorganisms (GCM) 10K type strain sequencing project: providing services to taxonomists for standard genome sequencing and annotation.</title>
        <authorList>
            <consortium name="The Broad Institute Genomics Platform"/>
            <consortium name="The Broad Institute Genome Sequencing Center for Infectious Disease"/>
            <person name="Wu L."/>
            <person name="Ma J."/>
        </authorList>
    </citation>
    <scope>NUCLEOTIDE SEQUENCE [LARGE SCALE GENOMIC DNA]</scope>
    <source>
        <strain evidence="3">CCUG 63419</strain>
    </source>
</reference>
<keyword evidence="2" id="KW-0560">Oxidoreductase</keyword>
<dbReference type="EC" id="1.-.-.-" evidence="2"/>
<feature type="domain" description="ER-bound oxygenase mpaB/mpaB'/Rubber oxygenase catalytic" evidence="1">
    <location>
        <begin position="134"/>
        <end position="354"/>
    </location>
</feature>
<evidence type="ECO:0000313" key="3">
    <source>
        <dbReference type="Proteomes" id="UP001597044"/>
    </source>
</evidence>
<dbReference type="EMBL" id="JBHTIT010000001">
    <property type="protein sequence ID" value="MFD0950525.1"/>
    <property type="molecule type" value="Genomic_DNA"/>
</dbReference>
<name>A0ABW3HH05_9GAMM</name>
<dbReference type="InterPro" id="IPR037473">
    <property type="entry name" value="Lcp-like"/>
</dbReference>
<keyword evidence="3" id="KW-1185">Reference proteome</keyword>
<organism evidence="2 3">
    <name type="scientific">Paraperlucidibaca wandonensis</name>
    <dbReference type="NCBI Taxonomy" id="1268273"/>
    <lineage>
        <taxon>Bacteria</taxon>
        <taxon>Pseudomonadati</taxon>
        <taxon>Pseudomonadota</taxon>
        <taxon>Gammaproteobacteria</taxon>
        <taxon>Moraxellales</taxon>
        <taxon>Moraxellaceae</taxon>
        <taxon>Paraperlucidibaca</taxon>
    </lineage>
</organism>